<protein>
    <submittedName>
        <fullName evidence="1">Uncharacterized protein</fullName>
    </submittedName>
</protein>
<evidence type="ECO:0000313" key="1">
    <source>
        <dbReference type="EMBL" id="KAH6934992.1"/>
    </source>
</evidence>
<accession>A0ACB7SLQ5</accession>
<name>A0ACB7SLQ5_HYAAI</name>
<evidence type="ECO:0000313" key="2">
    <source>
        <dbReference type="Proteomes" id="UP000821845"/>
    </source>
</evidence>
<keyword evidence="2" id="KW-1185">Reference proteome</keyword>
<organism evidence="1 2">
    <name type="scientific">Hyalomma asiaticum</name>
    <name type="common">Tick</name>
    <dbReference type="NCBI Taxonomy" id="266040"/>
    <lineage>
        <taxon>Eukaryota</taxon>
        <taxon>Metazoa</taxon>
        <taxon>Ecdysozoa</taxon>
        <taxon>Arthropoda</taxon>
        <taxon>Chelicerata</taxon>
        <taxon>Arachnida</taxon>
        <taxon>Acari</taxon>
        <taxon>Parasitiformes</taxon>
        <taxon>Ixodida</taxon>
        <taxon>Ixodoidea</taxon>
        <taxon>Ixodidae</taxon>
        <taxon>Hyalomminae</taxon>
        <taxon>Hyalomma</taxon>
    </lineage>
</organism>
<dbReference type="Proteomes" id="UP000821845">
    <property type="component" value="Chromosome 3"/>
</dbReference>
<sequence length="87" mass="9943">MQARSLSRHRQRPAGVAVPRRRDLSRNASNLNQGTSVDRLSASRERHWRPPNRRTSLPGRKRDAESAQEVVARNFAASLGQRFQKLN</sequence>
<dbReference type="EMBL" id="CM023483">
    <property type="protein sequence ID" value="KAH6934992.1"/>
    <property type="molecule type" value="Genomic_DNA"/>
</dbReference>
<comment type="caution">
    <text evidence="1">The sequence shown here is derived from an EMBL/GenBank/DDBJ whole genome shotgun (WGS) entry which is preliminary data.</text>
</comment>
<reference evidence="1" key="1">
    <citation type="submission" date="2020-05" db="EMBL/GenBank/DDBJ databases">
        <title>Large-scale comparative analyses of tick genomes elucidate their genetic diversity and vector capacities.</title>
        <authorList>
            <person name="Jia N."/>
            <person name="Wang J."/>
            <person name="Shi W."/>
            <person name="Du L."/>
            <person name="Sun Y."/>
            <person name="Zhan W."/>
            <person name="Jiang J."/>
            <person name="Wang Q."/>
            <person name="Zhang B."/>
            <person name="Ji P."/>
            <person name="Sakyi L.B."/>
            <person name="Cui X."/>
            <person name="Yuan T."/>
            <person name="Jiang B."/>
            <person name="Yang W."/>
            <person name="Lam T.T.-Y."/>
            <person name="Chang Q."/>
            <person name="Ding S."/>
            <person name="Wang X."/>
            <person name="Zhu J."/>
            <person name="Ruan X."/>
            <person name="Zhao L."/>
            <person name="Wei J."/>
            <person name="Que T."/>
            <person name="Du C."/>
            <person name="Cheng J."/>
            <person name="Dai P."/>
            <person name="Han X."/>
            <person name="Huang E."/>
            <person name="Gao Y."/>
            <person name="Liu J."/>
            <person name="Shao H."/>
            <person name="Ye R."/>
            <person name="Li L."/>
            <person name="Wei W."/>
            <person name="Wang X."/>
            <person name="Wang C."/>
            <person name="Yang T."/>
            <person name="Huo Q."/>
            <person name="Li W."/>
            <person name="Guo W."/>
            <person name="Chen H."/>
            <person name="Zhou L."/>
            <person name="Ni X."/>
            <person name="Tian J."/>
            <person name="Zhou Y."/>
            <person name="Sheng Y."/>
            <person name="Liu T."/>
            <person name="Pan Y."/>
            <person name="Xia L."/>
            <person name="Li J."/>
            <person name="Zhao F."/>
            <person name="Cao W."/>
        </authorList>
    </citation>
    <scope>NUCLEOTIDE SEQUENCE</scope>
    <source>
        <strain evidence="1">Hyas-2018</strain>
    </source>
</reference>
<gene>
    <name evidence="1" type="ORF">HPB50_002932</name>
</gene>
<proteinExistence type="predicted"/>